<evidence type="ECO:0000313" key="2">
    <source>
        <dbReference type="EMBL" id="KNE54507.1"/>
    </source>
</evidence>
<evidence type="ECO:0000313" key="3">
    <source>
        <dbReference type="Proteomes" id="UP000054350"/>
    </source>
</evidence>
<feature type="compositionally biased region" description="Low complexity" evidence="1">
    <location>
        <begin position="53"/>
        <end position="65"/>
    </location>
</feature>
<dbReference type="EMBL" id="GG745328">
    <property type="protein sequence ID" value="KNE54507.1"/>
    <property type="molecule type" value="Genomic_DNA"/>
</dbReference>
<feature type="compositionally biased region" description="Low complexity" evidence="1">
    <location>
        <begin position="737"/>
        <end position="753"/>
    </location>
</feature>
<name>A0A0L0RVT5_ALLM3</name>
<feature type="compositionally biased region" description="Low complexity" evidence="1">
    <location>
        <begin position="847"/>
        <end position="873"/>
    </location>
</feature>
<feature type="region of interest" description="Disordered" evidence="1">
    <location>
        <begin position="689"/>
        <end position="887"/>
    </location>
</feature>
<dbReference type="OrthoDB" id="5573257at2759"/>
<sequence length="887" mass="96551">MPQDPSHGSSATTSDDRPLHNLTDLPIPKVDVPAASSTGIVPLPAKPARGKGKASAAAGASAPAPSNTLLKYFARDSSSSATTASSSTATRTAAAGTAQETEASGTGATNTSSMGSDSTKRALSKASTGGNGGKSATTDPAKLEAEHPIAPYLEPFATRAASGRNGVVWSMKDWVDMVFVHEFVFRHGKEFLLLPSEYQDGSFFTLQHIEKMLADDTAFQSHGTVLCTHMMRAVLDEEYQITDDDPLAWQAVYTNQAPYYDLPRFDRDAQQMTPRERLDLLCQMVELTLRHPHFHTYTRILIEGRLDSQRRDKVTDYAKPFLDRAHEVRANLRLLQQDLDRNDTDAALVKAAGEATCAMGGDDALHVYMLNALAAKQERTRARIAYLQAMAERLTEQHAALAALDKQPAVAKDDLLEKLRGGASGVRADRATRHSKRYDGMSELGTDRAGRRYLYLRALGGGGLVVETPDRTYLRCTNVQGLVARLSNTHPRERVLLSRLSLAMRTIDEDQFLFTSFLNHVPARAVALPDAHWLRSLEGVRDELKTLVTVANEFFLLSLNRTDKTCAPPKLETAPIDRATSVAEWVEYLTANFLPAFHATEMLADKYKYPWRTDKSKFSGPLHYLEDGPQNTRVLASITTVSDLLHWVRTVTHMLDYYHEAELRFNVSAAKGAHTRELKKQADWVYEDDPSLKQPGAAAAASAVGAAPPPNAAEDEYTIPEDTPSGIALRPRKRRAVATAPSTVSSSAASTPAKSGDSSSSGRQLRSGTATAPAKTERATKRAKTPVRWSSRTTRASARAAAQEEDDEETDDASINIMTGDDDDEFVAPGAAKTNSADVDMAEAGMPTARRSGRRGSTSTTTSETAGEETPASGRSLRRKGRVVYTE</sequence>
<proteinExistence type="predicted"/>
<feature type="compositionally biased region" description="Low complexity" evidence="1">
    <location>
        <begin position="695"/>
        <end position="706"/>
    </location>
</feature>
<feature type="region of interest" description="Disordered" evidence="1">
    <location>
        <begin position="80"/>
        <end position="141"/>
    </location>
</feature>
<gene>
    <name evidence="2" type="ORF">AMAG_00478</name>
</gene>
<accession>A0A0L0RVT5</accession>
<feature type="compositionally biased region" description="Acidic residues" evidence="1">
    <location>
        <begin position="803"/>
        <end position="812"/>
    </location>
</feature>
<feature type="compositionally biased region" description="Low complexity" evidence="1">
    <location>
        <begin position="790"/>
        <end position="801"/>
    </location>
</feature>
<dbReference type="VEuPathDB" id="FungiDB:AMAG_00478"/>
<reference evidence="2 3" key="1">
    <citation type="submission" date="2009-11" db="EMBL/GenBank/DDBJ databases">
        <title>Annotation of Allomyces macrogynus ATCC 38327.</title>
        <authorList>
            <consortium name="The Broad Institute Genome Sequencing Platform"/>
            <person name="Russ C."/>
            <person name="Cuomo C."/>
            <person name="Burger G."/>
            <person name="Gray M.W."/>
            <person name="Holland P.W.H."/>
            <person name="King N."/>
            <person name="Lang F.B.F."/>
            <person name="Roger A.J."/>
            <person name="Ruiz-Trillo I."/>
            <person name="Young S.K."/>
            <person name="Zeng Q."/>
            <person name="Gargeya S."/>
            <person name="Fitzgerald M."/>
            <person name="Haas B."/>
            <person name="Abouelleil A."/>
            <person name="Alvarado L."/>
            <person name="Arachchi H.M."/>
            <person name="Berlin A."/>
            <person name="Chapman S.B."/>
            <person name="Gearin G."/>
            <person name="Goldberg J."/>
            <person name="Griggs A."/>
            <person name="Gujja S."/>
            <person name="Hansen M."/>
            <person name="Heiman D."/>
            <person name="Howarth C."/>
            <person name="Larimer J."/>
            <person name="Lui A."/>
            <person name="MacDonald P.J.P."/>
            <person name="McCowen C."/>
            <person name="Montmayeur A."/>
            <person name="Murphy C."/>
            <person name="Neiman D."/>
            <person name="Pearson M."/>
            <person name="Priest M."/>
            <person name="Roberts A."/>
            <person name="Saif S."/>
            <person name="Shea T."/>
            <person name="Sisk P."/>
            <person name="Stolte C."/>
            <person name="Sykes S."/>
            <person name="Wortman J."/>
            <person name="Nusbaum C."/>
            <person name="Birren B."/>
        </authorList>
    </citation>
    <scope>NUCLEOTIDE SEQUENCE [LARGE SCALE GENOMIC DNA]</scope>
    <source>
        <strain evidence="2 3">ATCC 38327</strain>
    </source>
</reference>
<evidence type="ECO:0008006" key="4">
    <source>
        <dbReference type="Google" id="ProtNLM"/>
    </source>
</evidence>
<dbReference type="STRING" id="578462.A0A0L0RVT5"/>
<feature type="compositionally biased region" description="Low complexity" evidence="1">
    <location>
        <begin position="80"/>
        <end position="109"/>
    </location>
</feature>
<dbReference type="Proteomes" id="UP000054350">
    <property type="component" value="Unassembled WGS sequence"/>
</dbReference>
<dbReference type="AlphaFoldDB" id="A0A0L0RVT5"/>
<feature type="compositionally biased region" description="Polar residues" evidence="1">
    <location>
        <begin position="1"/>
        <end position="13"/>
    </location>
</feature>
<feature type="region of interest" description="Disordered" evidence="1">
    <location>
        <begin position="1"/>
        <end position="65"/>
    </location>
</feature>
<organism evidence="2 3">
    <name type="scientific">Allomyces macrogynus (strain ATCC 38327)</name>
    <name type="common">Allomyces javanicus var. macrogynus</name>
    <dbReference type="NCBI Taxonomy" id="578462"/>
    <lineage>
        <taxon>Eukaryota</taxon>
        <taxon>Fungi</taxon>
        <taxon>Fungi incertae sedis</taxon>
        <taxon>Blastocladiomycota</taxon>
        <taxon>Blastocladiomycetes</taxon>
        <taxon>Blastocladiales</taxon>
        <taxon>Blastocladiaceae</taxon>
        <taxon>Allomyces</taxon>
    </lineage>
</organism>
<protein>
    <recommendedName>
        <fullName evidence="4">WHIM2 domain-containing protein</fullName>
    </recommendedName>
</protein>
<evidence type="ECO:0000256" key="1">
    <source>
        <dbReference type="SAM" id="MobiDB-lite"/>
    </source>
</evidence>
<feature type="compositionally biased region" description="Polar residues" evidence="1">
    <location>
        <begin position="756"/>
        <end position="770"/>
    </location>
</feature>
<keyword evidence="3" id="KW-1185">Reference proteome</keyword>
<reference evidence="3" key="2">
    <citation type="submission" date="2009-11" db="EMBL/GenBank/DDBJ databases">
        <title>The Genome Sequence of Allomyces macrogynus strain ATCC 38327.</title>
        <authorList>
            <consortium name="The Broad Institute Genome Sequencing Platform"/>
            <person name="Russ C."/>
            <person name="Cuomo C."/>
            <person name="Shea T."/>
            <person name="Young S.K."/>
            <person name="Zeng Q."/>
            <person name="Koehrsen M."/>
            <person name="Haas B."/>
            <person name="Borodovsky M."/>
            <person name="Guigo R."/>
            <person name="Alvarado L."/>
            <person name="Berlin A."/>
            <person name="Borenstein D."/>
            <person name="Chen Z."/>
            <person name="Engels R."/>
            <person name="Freedman E."/>
            <person name="Gellesch M."/>
            <person name="Goldberg J."/>
            <person name="Griggs A."/>
            <person name="Gujja S."/>
            <person name="Heiman D."/>
            <person name="Hepburn T."/>
            <person name="Howarth C."/>
            <person name="Jen D."/>
            <person name="Larson L."/>
            <person name="Lewis B."/>
            <person name="Mehta T."/>
            <person name="Park D."/>
            <person name="Pearson M."/>
            <person name="Roberts A."/>
            <person name="Saif S."/>
            <person name="Shenoy N."/>
            <person name="Sisk P."/>
            <person name="Stolte C."/>
            <person name="Sykes S."/>
            <person name="Walk T."/>
            <person name="White J."/>
            <person name="Yandava C."/>
            <person name="Burger G."/>
            <person name="Gray M.W."/>
            <person name="Holland P.W.H."/>
            <person name="King N."/>
            <person name="Lang F.B.F."/>
            <person name="Roger A.J."/>
            <person name="Ruiz-Trillo I."/>
            <person name="Lander E."/>
            <person name="Nusbaum C."/>
        </authorList>
    </citation>
    <scope>NUCLEOTIDE SEQUENCE [LARGE SCALE GENOMIC DNA]</scope>
    <source>
        <strain evidence="3">ATCC 38327</strain>
    </source>
</reference>
<feature type="compositionally biased region" description="Basic residues" evidence="1">
    <location>
        <begin position="876"/>
        <end position="887"/>
    </location>
</feature>